<dbReference type="Gene3D" id="3.40.50.300">
    <property type="entry name" value="P-loop containing nucleotide triphosphate hydrolases"/>
    <property type="match status" value="1"/>
</dbReference>
<reference evidence="5 6" key="1">
    <citation type="submission" date="2021-04" db="EMBL/GenBank/DDBJ databases">
        <authorList>
            <person name="Ivanova A."/>
        </authorList>
    </citation>
    <scope>NUCLEOTIDE SEQUENCE [LARGE SCALE GENOMIC DNA]</scope>
    <source>
        <strain evidence="5 6">G18</strain>
    </source>
</reference>
<keyword evidence="2" id="KW-0547">Nucleotide-binding</keyword>
<dbReference type="RefSeq" id="WP_210654740.1">
    <property type="nucleotide sequence ID" value="NZ_JAGKQQ010000001.1"/>
</dbReference>
<dbReference type="InterPro" id="IPR003593">
    <property type="entry name" value="AAA+_ATPase"/>
</dbReference>
<protein>
    <submittedName>
        <fullName evidence="5">ATP-binding cassette domain-containing protein</fullName>
    </submittedName>
</protein>
<evidence type="ECO:0000259" key="4">
    <source>
        <dbReference type="PROSITE" id="PS50893"/>
    </source>
</evidence>
<keyword evidence="6" id="KW-1185">Reference proteome</keyword>
<evidence type="ECO:0000313" key="6">
    <source>
        <dbReference type="Proteomes" id="UP000676565"/>
    </source>
</evidence>
<proteinExistence type="predicted"/>
<dbReference type="Pfam" id="PF00005">
    <property type="entry name" value="ABC_tran"/>
    <property type="match status" value="1"/>
</dbReference>
<dbReference type="GO" id="GO:0005524">
    <property type="term" value="F:ATP binding"/>
    <property type="evidence" value="ECO:0007669"/>
    <property type="project" value="UniProtKB-KW"/>
</dbReference>
<dbReference type="PANTHER" id="PTHR42781">
    <property type="entry name" value="SPERMIDINE/PUTRESCINE IMPORT ATP-BINDING PROTEIN POTA"/>
    <property type="match status" value="1"/>
</dbReference>
<feature type="domain" description="ABC transporter" evidence="4">
    <location>
        <begin position="2"/>
        <end position="235"/>
    </location>
</feature>
<dbReference type="EMBL" id="JAGKQQ010000001">
    <property type="protein sequence ID" value="MBP3956531.1"/>
    <property type="molecule type" value="Genomic_DNA"/>
</dbReference>
<dbReference type="PROSITE" id="PS50893">
    <property type="entry name" value="ABC_TRANSPORTER_2"/>
    <property type="match status" value="1"/>
</dbReference>
<dbReference type="Proteomes" id="UP000676565">
    <property type="component" value="Unassembled WGS sequence"/>
</dbReference>
<evidence type="ECO:0000313" key="5">
    <source>
        <dbReference type="EMBL" id="MBP3956531.1"/>
    </source>
</evidence>
<evidence type="ECO:0000256" key="3">
    <source>
        <dbReference type="ARBA" id="ARBA00022840"/>
    </source>
</evidence>
<dbReference type="InterPro" id="IPR050093">
    <property type="entry name" value="ABC_SmlMolc_Importer"/>
</dbReference>
<evidence type="ECO:0000256" key="1">
    <source>
        <dbReference type="ARBA" id="ARBA00022448"/>
    </source>
</evidence>
<dbReference type="SUPFAM" id="SSF52540">
    <property type="entry name" value="P-loop containing nucleoside triphosphate hydrolases"/>
    <property type="match status" value="1"/>
</dbReference>
<keyword evidence="3 5" id="KW-0067">ATP-binding</keyword>
<dbReference type="InterPro" id="IPR027417">
    <property type="entry name" value="P-loop_NTPase"/>
</dbReference>
<dbReference type="SMART" id="SM00382">
    <property type="entry name" value="AAA"/>
    <property type="match status" value="1"/>
</dbReference>
<keyword evidence="1" id="KW-0813">Transport</keyword>
<name>A0ABS5BSA1_9BACT</name>
<comment type="caution">
    <text evidence="5">The sequence shown here is derived from an EMBL/GenBank/DDBJ whole genome shotgun (WGS) entry which is preliminary data.</text>
</comment>
<evidence type="ECO:0000256" key="2">
    <source>
        <dbReference type="ARBA" id="ARBA00022741"/>
    </source>
</evidence>
<dbReference type="PANTHER" id="PTHR42781:SF4">
    <property type="entry name" value="SPERMIDINE_PUTRESCINE IMPORT ATP-BINDING PROTEIN POTA"/>
    <property type="match status" value="1"/>
</dbReference>
<sequence>MFALTDVSKVFAGRAALGPLSLDVPAGRTTVLIGPSGCGKSTLLRLLIGLVEPDVGTVRFDGAPVTPDSARAVRLRVGYVIQDGGLFPHLTARGNVTLMARHLGRPQESIQARVNELAELTRFPADGLDRYPHQLSGGQRQRVGLMRALMLDPDALLLDEPLGALDPLVRADLQAELRDIFRSLRKTVVMVTHDLGEAAFFADRVVLLRDGRIVQQGSAADLWHRAADPFVTRFVQAQRGPEVPA</sequence>
<accession>A0ABS5BSA1</accession>
<organism evidence="5 6">
    <name type="scientific">Gemmata palustris</name>
    <dbReference type="NCBI Taxonomy" id="2822762"/>
    <lineage>
        <taxon>Bacteria</taxon>
        <taxon>Pseudomonadati</taxon>
        <taxon>Planctomycetota</taxon>
        <taxon>Planctomycetia</taxon>
        <taxon>Gemmatales</taxon>
        <taxon>Gemmataceae</taxon>
        <taxon>Gemmata</taxon>
    </lineage>
</organism>
<gene>
    <name evidence="5" type="ORF">J8F10_14725</name>
</gene>
<dbReference type="InterPro" id="IPR003439">
    <property type="entry name" value="ABC_transporter-like_ATP-bd"/>
</dbReference>